<keyword evidence="6" id="KW-0413">Isomerase</keyword>
<dbReference type="InterPro" id="IPR016066">
    <property type="entry name" value="A-D-PHexomutase_CS"/>
</dbReference>
<dbReference type="SUPFAM" id="SSF55957">
    <property type="entry name" value="Phosphoglucomutase, C-terminal domain"/>
    <property type="match status" value="1"/>
</dbReference>
<evidence type="ECO:0000259" key="8">
    <source>
        <dbReference type="Pfam" id="PF00408"/>
    </source>
</evidence>
<evidence type="ECO:0000256" key="6">
    <source>
        <dbReference type="ARBA" id="ARBA00023235"/>
    </source>
</evidence>
<name>A0A2H0UMJ7_9BACT</name>
<proteinExistence type="inferred from homology"/>
<feature type="domain" description="Alpha-D-phosphohexomutase alpha/beta/alpha" evidence="9">
    <location>
        <begin position="5"/>
        <end position="132"/>
    </location>
</feature>
<dbReference type="PRINTS" id="PR00509">
    <property type="entry name" value="PGMPMM"/>
</dbReference>
<sequence length="446" mass="50280">MNQSIFKAYDIRGIYPTDIDEDLAYKIAQAYCKLFQPKKIALGKDVRLSGPSLFSAMVKGFTNHGVDVVDVGTITTDMLYFVSSAYDFDGGISITASHNPREYNGMKLMKRAGRPVSGETGIQEIKDIVLSNYSFKADIQGTVSQKNIQAEYLAKCLSLVDAKNIKPMKVVVNGMFGPVIQNIKKLNLPLKLVELNSVPDGSFPKGSPDPLLPENRTETIEVIKKSEVAFGGAWDGDGDRFFLFDENGRFIPGYFLTAFLGKYFAQKKSGTKIIYDPRLTWATEDAVRQAEGEPLVNRVGHSFIKERMRAEDAVFAGENSGHFYFKDFYYADNGLLPFLLILEIISKSGERVSELFNPYFEKYFIIDETNFNLGSQDKIDNTIKKIEEYYKDGKIEKIDGVSVEYDSWRANIRSSNTQPLLRLNIEAKTKDLLEKKFKEISALIKD</sequence>
<keyword evidence="5 7" id="KW-0460">Magnesium</keyword>
<evidence type="ECO:0000259" key="9">
    <source>
        <dbReference type="Pfam" id="PF02878"/>
    </source>
</evidence>
<dbReference type="PANTHER" id="PTHR43771">
    <property type="entry name" value="PHOSPHOMANNOMUTASE"/>
    <property type="match status" value="1"/>
</dbReference>
<evidence type="ECO:0000259" key="11">
    <source>
        <dbReference type="Pfam" id="PF02880"/>
    </source>
</evidence>
<evidence type="ECO:0000256" key="7">
    <source>
        <dbReference type="RuleBase" id="RU004326"/>
    </source>
</evidence>
<feature type="domain" description="Alpha-D-phosphohexomutase alpha/beta/alpha" evidence="11">
    <location>
        <begin position="253"/>
        <end position="363"/>
    </location>
</feature>
<organism evidence="12 13">
    <name type="scientific">Candidatus Harrisonbacteria bacterium CG10_big_fil_rev_8_21_14_0_10_45_28</name>
    <dbReference type="NCBI Taxonomy" id="1974586"/>
    <lineage>
        <taxon>Bacteria</taxon>
        <taxon>Candidatus Harrisoniibacteriota</taxon>
    </lineage>
</organism>
<reference evidence="13" key="1">
    <citation type="submission" date="2017-09" db="EMBL/GenBank/DDBJ databases">
        <title>Depth-based differentiation of microbial function through sediment-hosted aquifers and enrichment of novel symbionts in the deep terrestrial subsurface.</title>
        <authorList>
            <person name="Probst A.J."/>
            <person name="Ladd B."/>
            <person name="Jarett J.K."/>
            <person name="Geller-Mcgrath D.E."/>
            <person name="Sieber C.M.K."/>
            <person name="Emerson J.B."/>
            <person name="Anantharaman K."/>
            <person name="Thomas B.C."/>
            <person name="Malmstrom R."/>
            <person name="Stieglmeier M."/>
            <person name="Klingl A."/>
            <person name="Woyke T."/>
            <person name="Ryan C.M."/>
            <person name="Banfield J.F."/>
        </authorList>
    </citation>
    <scope>NUCLEOTIDE SEQUENCE [LARGE SCALE GENOMIC DNA]</scope>
</reference>
<protein>
    <submittedName>
        <fullName evidence="12">Phosphomannomutase</fullName>
    </submittedName>
</protein>
<dbReference type="InterPro" id="IPR005846">
    <property type="entry name" value="A-D-PHexomutase_a/b/a-III"/>
</dbReference>
<dbReference type="Pfam" id="PF02879">
    <property type="entry name" value="PGM_PMM_II"/>
    <property type="match status" value="1"/>
</dbReference>
<dbReference type="AlphaFoldDB" id="A0A2H0UMJ7"/>
<evidence type="ECO:0000313" key="12">
    <source>
        <dbReference type="EMBL" id="PIR87642.1"/>
    </source>
</evidence>
<comment type="similarity">
    <text evidence="2 7">Belongs to the phosphohexose mutase family.</text>
</comment>
<evidence type="ECO:0000256" key="4">
    <source>
        <dbReference type="ARBA" id="ARBA00022723"/>
    </source>
</evidence>
<evidence type="ECO:0000256" key="3">
    <source>
        <dbReference type="ARBA" id="ARBA00022553"/>
    </source>
</evidence>
<feature type="domain" description="Alpha-D-phosphohexomutase C-terminal" evidence="8">
    <location>
        <begin position="375"/>
        <end position="440"/>
    </location>
</feature>
<dbReference type="InterPro" id="IPR005841">
    <property type="entry name" value="Alpha-D-phosphohexomutase_SF"/>
</dbReference>
<evidence type="ECO:0000256" key="1">
    <source>
        <dbReference type="ARBA" id="ARBA00001946"/>
    </source>
</evidence>
<dbReference type="Pfam" id="PF02880">
    <property type="entry name" value="PGM_PMM_III"/>
    <property type="match status" value="1"/>
</dbReference>
<dbReference type="SUPFAM" id="SSF53738">
    <property type="entry name" value="Phosphoglucomutase, first 3 domains"/>
    <property type="match status" value="3"/>
</dbReference>
<evidence type="ECO:0000256" key="2">
    <source>
        <dbReference type="ARBA" id="ARBA00010231"/>
    </source>
</evidence>
<dbReference type="Gene3D" id="3.30.310.50">
    <property type="entry name" value="Alpha-D-phosphohexomutase, C-terminal domain"/>
    <property type="match status" value="1"/>
</dbReference>
<dbReference type="PANTHER" id="PTHR43771:SF1">
    <property type="entry name" value="PHOSPHOMANNOMUTASE"/>
    <property type="match status" value="1"/>
</dbReference>
<dbReference type="Pfam" id="PF00408">
    <property type="entry name" value="PGM_PMM_IV"/>
    <property type="match status" value="1"/>
</dbReference>
<gene>
    <name evidence="12" type="ORF">COU10_03515</name>
</gene>
<dbReference type="Proteomes" id="UP000230903">
    <property type="component" value="Unassembled WGS sequence"/>
</dbReference>
<dbReference type="PROSITE" id="PS00710">
    <property type="entry name" value="PGM_PMM"/>
    <property type="match status" value="1"/>
</dbReference>
<dbReference type="Pfam" id="PF02878">
    <property type="entry name" value="PGM_PMM_I"/>
    <property type="match status" value="1"/>
</dbReference>
<evidence type="ECO:0000259" key="10">
    <source>
        <dbReference type="Pfam" id="PF02879"/>
    </source>
</evidence>
<dbReference type="InterPro" id="IPR016055">
    <property type="entry name" value="A-D-PHexomutase_a/b/a-I/II/III"/>
</dbReference>
<accession>A0A2H0UMJ7</accession>
<keyword evidence="3" id="KW-0597">Phosphoprotein</keyword>
<dbReference type="InterPro" id="IPR036900">
    <property type="entry name" value="A-D-PHexomutase_C_sf"/>
</dbReference>
<dbReference type="GO" id="GO:0016868">
    <property type="term" value="F:intramolecular phosphotransferase activity"/>
    <property type="evidence" value="ECO:0007669"/>
    <property type="project" value="InterPro"/>
</dbReference>
<comment type="caution">
    <text evidence="12">The sequence shown here is derived from an EMBL/GenBank/DDBJ whole genome shotgun (WGS) entry which is preliminary data.</text>
</comment>
<comment type="cofactor">
    <cofactor evidence="1">
        <name>Mg(2+)</name>
        <dbReference type="ChEBI" id="CHEBI:18420"/>
    </cofactor>
</comment>
<dbReference type="CDD" id="cd03089">
    <property type="entry name" value="PMM_PGM"/>
    <property type="match status" value="1"/>
</dbReference>
<evidence type="ECO:0000313" key="13">
    <source>
        <dbReference type="Proteomes" id="UP000230903"/>
    </source>
</evidence>
<evidence type="ECO:0000256" key="5">
    <source>
        <dbReference type="ARBA" id="ARBA00022842"/>
    </source>
</evidence>
<dbReference type="EMBL" id="PFBC01000054">
    <property type="protein sequence ID" value="PIR87642.1"/>
    <property type="molecule type" value="Genomic_DNA"/>
</dbReference>
<dbReference type="GO" id="GO:0000287">
    <property type="term" value="F:magnesium ion binding"/>
    <property type="evidence" value="ECO:0007669"/>
    <property type="project" value="InterPro"/>
</dbReference>
<feature type="domain" description="Alpha-D-phosphohexomutase alpha/beta/alpha" evidence="10">
    <location>
        <begin position="151"/>
        <end position="248"/>
    </location>
</feature>
<keyword evidence="4 7" id="KW-0479">Metal-binding</keyword>
<dbReference type="Gene3D" id="3.40.120.10">
    <property type="entry name" value="Alpha-D-Glucose-1,6-Bisphosphate, subunit A, domain 3"/>
    <property type="match status" value="3"/>
</dbReference>
<dbReference type="InterPro" id="IPR005844">
    <property type="entry name" value="A-D-PHexomutase_a/b/a-I"/>
</dbReference>
<dbReference type="InterPro" id="IPR005843">
    <property type="entry name" value="A-D-PHexomutase_C"/>
</dbReference>
<dbReference type="GO" id="GO:0005975">
    <property type="term" value="P:carbohydrate metabolic process"/>
    <property type="evidence" value="ECO:0007669"/>
    <property type="project" value="InterPro"/>
</dbReference>
<dbReference type="InterPro" id="IPR005845">
    <property type="entry name" value="A-D-PHexomutase_a/b/a-II"/>
</dbReference>